<dbReference type="Pfam" id="PF04037">
    <property type="entry name" value="DUF382"/>
    <property type="match status" value="1"/>
</dbReference>
<evidence type="ECO:0000259" key="1">
    <source>
        <dbReference type="SMART" id="SM00581"/>
    </source>
</evidence>
<dbReference type="EMBL" id="GG663737">
    <property type="protein sequence ID" value="EEH58638.1"/>
    <property type="molecule type" value="Genomic_DNA"/>
</dbReference>
<organism evidence="3">
    <name type="scientific">Micromonas pusilla (strain CCMP1545)</name>
    <name type="common">Picoplanktonic green alga</name>
    <dbReference type="NCBI Taxonomy" id="564608"/>
    <lineage>
        <taxon>Eukaryota</taxon>
        <taxon>Viridiplantae</taxon>
        <taxon>Chlorophyta</taxon>
        <taxon>Mamiellophyceae</taxon>
        <taxon>Mamiellales</taxon>
        <taxon>Mamiellaceae</taxon>
        <taxon>Micromonas</taxon>
    </lineage>
</organism>
<name>C1MMV4_MICPC</name>
<reference evidence="2 3" key="1">
    <citation type="journal article" date="2009" name="Science">
        <title>Green evolution and dynamic adaptations revealed by genomes of the marine picoeukaryotes Micromonas.</title>
        <authorList>
            <person name="Worden A.Z."/>
            <person name="Lee J.H."/>
            <person name="Mock T."/>
            <person name="Rouze P."/>
            <person name="Simmons M.P."/>
            <person name="Aerts A.L."/>
            <person name="Allen A.E."/>
            <person name="Cuvelier M.L."/>
            <person name="Derelle E."/>
            <person name="Everett M.V."/>
            <person name="Foulon E."/>
            <person name="Grimwood J."/>
            <person name="Gundlach H."/>
            <person name="Henrissat B."/>
            <person name="Napoli C."/>
            <person name="McDonald S.M."/>
            <person name="Parker M.S."/>
            <person name="Rombauts S."/>
            <person name="Salamov A."/>
            <person name="Von Dassow P."/>
            <person name="Badger J.H."/>
            <person name="Coutinho P.M."/>
            <person name="Demir E."/>
            <person name="Dubchak I."/>
            <person name="Gentemann C."/>
            <person name="Eikrem W."/>
            <person name="Gready J.E."/>
            <person name="John U."/>
            <person name="Lanier W."/>
            <person name="Lindquist E.A."/>
            <person name="Lucas S."/>
            <person name="Mayer K.F."/>
            <person name="Moreau H."/>
            <person name="Not F."/>
            <person name="Otillar R."/>
            <person name="Panaud O."/>
            <person name="Pangilinan J."/>
            <person name="Paulsen I."/>
            <person name="Piegu B."/>
            <person name="Poliakov A."/>
            <person name="Robbens S."/>
            <person name="Schmutz J."/>
            <person name="Toulza E."/>
            <person name="Wyss T."/>
            <person name="Zelensky A."/>
            <person name="Zhou K."/>
            <person name="Armbrust E.V."/>
            <person name="Bhattacharya D."/>
            <person name="Goodenough U.W."/>
            <person name="Van de Peer Y."/>
            <person name="Grigoriev I.V."/>
        </authorList>
    </citation>
    <scope>NUCLEOTIDE SEQUENCE [LARGE SCALE GENOMIC DNA]</scope>
    <source>
        <strain evidence="2 3">CCMP1545</strain>
    </source>
</reference>
<dbReference type="STRING" id="564608.C1MMV4"/>
<dbReference type="InterPro" id="IPR052584">
    <property type="entry name" value="U2_snRNP_Complex_Component"/>
</dbReference>
<dbReference type="OrthoDB" id="10260794at2759"/>
<accession>C1MMV4</accession>
<dbReference type="GeneID" id="9682911"/>
<feature type="non-terminal residue" evidence="2">
    <location>
        <position position="235"/>
    </location>
</feature>
<dbReference type="RefSeq" id="XP_003056993.1">
    <property type="nucleotide sequence ID" value="XM_003056947.1"/>
</dbReference>
<evidence type="ECO:0000313" key="2">
    <source>
        <dbReference type="EMBL" id="EEH58638.1"/>
    </source>
</evidence>
<dbReference type="Pfam" id="PF04046">
    <property type="entry name" value="PSP"/>
    <property type="match status" value="1"/>
</dbReference>
<dbReference type="OMA" id="PSHWCQK"/>
<evidence type="ECO:0000313" key="3">
    <source>
        <dbReference type="Proteomes" id="UP000001876"/>
    </source>
</evidence>
<dbReference type="PANTHER" id="PTHR12785">
    <property type="entry name" value="SPLICING FACTOR 3B"/>
    <property type="match status" value="1"/>
</dbReference>
<feature type="domain" description="PSP proline-rich" evidence="1">
    <location>
        <begin position="153"/>
        <end position="206"/>
    </location>
</feature>
<dbReference type="KEGG" id="mpp:MICPUCDRAFT_32583"/>
<dbReference type="eggNOG" id="KOG2330">
    <property type="taxonomic scope" value="Eukaryota"/>
</dbReference>
<dbReference type="InterPro" id="IPR006568">
    <property type="entry name" value="PSP_pro-rich"/>
</dbReference>
<proteinExistence type="predicted"/>
<dbReference type="PANTHER" id="PTHR12785:SF6">
    <property type="entry name" value="SPLICING FACTOR 3B SUBUNIT 2"/>
    <property type="match status" value="1"/>
</dbReference>
<dbReference type="AlphaFoldDB" id="C1MMV4"/>
<dbReference type="Proteomes" id="UP000001876">
    <property type="component" value="Unassembled WGS sequence"/>
</dbReference>
<sequence>MSNKQKKLLARMKVAELKTHCSKPEVVEVWDTTAADPRLLVYLKAYRNTIPVPSHWCQKRKYLQGKRGLEKPPWQLPSFIEATGIQKLRDAYAEKEDTKKLKQKGKDAKTAKLGKIDIDYQVLHDAFFKFQTKPKMTKVGELYYEGKEYEMDLKGKKPGTLTEETREALGMTDDGPPPWLINMQRYGPPPSYPSLKIPGLSAPIPPGAQFGYHPGGWGKPPVDEYGTPIYGDVFG</sequence>
<gene>
    <name evidence="2" type="ORF">MICPUCDRAFT_32583</name>
</gene>
<dbReference type="SMART" id="SM00581">
    <property type="entry name" value="PSP"/>
    <property type="match status" value="1"/>
</dbReference>
<dbReference type="GO" id="GO:0005634">
    <property type="term" value="C:nucleus"/>
    <property type="evidence" value="ECO:0007669"/>
    <property type="project" value="InterPro"/>
</dbReference>
<dbReference type="InterPro" id="IPR007180">
    <property type="entry name" value="DUF382"/>
</dbReference>
<protein>
    <submittedName>
        <fullName evidence="2">Predicted protein</fullName>
    </submittedName>
</protein>
<keyword evidence="3" id="KW-1185">Reference proteome</keyword>